<organism evidence="3 4">
    <name type="scientific">Clytia hemisphaerica</name>
    <dbReference type="NCBI Taxonomy" id="252671"/>
    <lineage>
        <taxon>Eukaryota</taxon>
        <taxon>Metazoa</taxon>
        <taxon>Cnidaria</taxon>
        <taxon>Hydrozoa</taxon>
        <taxon>Hydroidolina</taxon>
        <taxon>Leptothecata</taxon>
        <taxon>Obeliida</taxon>
        <taxon>Clytiidae</taxon>
        <taxon>Clytia</taxon>
    </lineage>
</organism>
<accession>A0A7M5V2U2</accession>
<dbReference type="SUPFAM" id="SSF56672">
    <property type="entry name" value="DNA/RNA polymerases"/>
    <property type="match status" value="1"/>
</dbReference>
<dbReference type="EnsemblMetazoa" id="CLYHEMT010341.1">
    <property type="protein sequence ID" value="CLYHEMP010341.1"/>
    <property type="gene ID" value="CLYHEMG010341"/>
</dbReference>
<proteinExistence type="predicted"/>
<dbReference type="CDD" id="cd03714">
    <property type="entry name" value="RT_DIRS1"/>
    <property type="match status" value="1"/>
</dbReference>
<dbReference type="InterPro" id="IPR000477">
    <property type="entry name" value="RT_dom"/>
</dbReference>
<dbReference type="InterPro" id="IPR043502">
    <property type="entry name" value="DNA/RNA_pol_sf"/>
</dbReference>
<keyword evidence="4" id="KW-1185">Reference proteome</keyword>
<dbReference type="PANTHER" id="PTHR33050">
    <property type="entry name" value="REVERSE TRANSCRIPTASE DOMAIN-CONTAINING PROTEIN"/>
    <property type="match status" value="1"/>
</dbReference>
<feature type="domain" description="Reverse transcriptase" evidence="2">
    <location>
        <begin position="119"/>
        <end position="301"/>
    </location>
</feature>
<reference evidence="3" key="1">
    <citation type="submission" date="2021-01" db="UniProtKB">
        <authorList>
            <consortium name="EnsemblMetazoa"/>
        </authorList>
    </citation>
    <scope>IDENTIFICATION</scope>
</reference>
<sequence length="348" mass="39827">SVVGWSGVSHPSTKEVSHPPSNLLEILPMGKFPIVLPAIKGLFPKEIPQTPLAGRTKFFLENWKKLTNDQILLEMVSGYRIPFLENPPPVLSQNPYVSQVSQDMRELIQEEVKSMLLKGAIVTVTPSPEQFVSPLFLVPKKDQGQRPVINLKNLNKFIPYEHFKMEGLFLVKEILKQGDWMLKIDLKDAYFAIPLDQHSQRFVRFEWDKTLYQFQCLCFGLSPAPRVFSKILKVPISLLRRLGIRLIIFLDDILLIASTPEELRQMRDTTIFLLQSLGFLINVKKSVFEPTQKIEFLGMIIDSIKMTLSLPEEKVVAIKKQCSEMLEKEKVPLRELSKLVGRLSASML</sequence>
<dbReference type="Pfam" id="PF00078">
    <property type="entry name" value="RVT_1"/>
    <property type="match status" value="1"/>
</dbReference>
<dbReference type="Proteomes" id="UP000594262">
    <property type="component" value="Unplaced"/>
</dbReference>
<dbReference type="AlphaFoldDB" id="A0A7M5V2U2"/>
<dbReference type="InterPro" id="IPR043128">
    <property type="entry name" value="Rev_trsase/Diguanyl_cyclase"/>
</dbReference>
<name>A0A7M5V2U2_9CNID</name>
<dbReference type="OrthoDB" id="7698392at2759"/>
<evidence type="ECO:0000313" key="4">
    <source>
        <dbReference type="Proteomes" id="UP000594262"/>
    </source>
</evidence>
<protein>
    <recommendedName>
        <fullName evidence="2">Reverse transcriptase domain-containing protein</fullName>
    </recommendedName>
</protein>
<evidence type="ECO:0000256" key="1">
    <source>
        <dbReference type="SAM" id="MobiDB-lite"/>
    </source>
</evidence>
<feature type="region of interest" description="Disordered" evidence="1">
    <location>
        <begin position="1"/>
        <end position="20"/>
    </location>
</feature>
<dbReference type="Gene3D" id="3.10.10.10">
    <property type="entry name" value="HIV Type 1 Reverse Transcriptase, subunit A, domain 1"/>
    <property type="match status" value="1"/>
</dbReference>
<evidence type="ECO:0000259" key="2">
    <source>
        <dbReference type="PROSITE" id="PS50878"/>
    </source>
</evidence>
<dbReference type="Gene3D" id="3.30.70.270">
    <property type="match status" value="1"/>
</dbReference>
<dbReference type="InterPro" id="IPR052055">
    <property type="entry name" value="Hepadnavirus_pol/RT"/>
</dbReference>
<dbReference type="PANTHER" id="PTHR33050:SF7">
    <property type="entry name" value="RIBONUCLEASE H"/>
    <property type="match status" value="1"/>
</dbReference>
<dbReference type="PROSITE" id="PS50878">
    <property type="entry name" value="RT_POL"/>
    <property type="match status" value="1"/>
</dbReference>
<evidence type="ECO:0000313" key="3">
    <source>
        <dbReference type="EnsemblMetazoa" id="CLYHEMP010341.1"/>
    </source>
</evidence>